<feature type="transmembrane region" description="Helical" evidence="1">
    <location>
        <begin position="54"/>
        <end position="77"/>
    </location>
</feature>
<keyword evidence="1" id="KW-0472">Membrane</keyword>
<dbReference type="RefSeq" id="WP_231418154.1">
    <property type="nucleotide sequence ID" value="NZ_CP126446.1"/>
</dbReference>
<evidence type="ECO:0000256" key="1">
    <source>
        <dbReference type="SAM" id="Phobius"/>
    </source>
</evidence>
<keyword evidence="1" id="KW-1133">Transmembrane helix</keyword>
<keyword evidence="1" id="KW-0812">Transmembrane</keyword>
<gene>
    <name evidence="2" type="ORF">QNI29_06100</name>
</gene>
<name>A0ABY8V0T5_9BACI</name>
<keyword evidence="3" id="KW-1185">Reference proteome</keyword>
<dbReference type="EMBL" id="CP126446">
    <property type="protein sequence ID" value="WIF99230.1"/>
    <property type="molecule type" value="Genomic_DNA"/>
</dbReference>
<dbReference type="Proteomes" id="UP001236652">
    <property type="component" value="Chromosome"/>
</dbReference>
<evidence type="ECO:0000313" key="3">
    <source>
        <dbReference type="Proteomes" id="UP001236652"/>
    </source>
</evidence>
<evidence type="ECO:0000313" key="2">
    <source>
        <dbReference type="EMBL" id="WIF99230.1"/>
    </source>
</evidence>
<protein>
    <submittedName>
        <fullName evidence="2">Uncharacterized protein</fullName>
    </submittedName>
</protein>
<organism evidence="2 3">
    <name type="scientific">Pontibacillus chungwhensis</name>
    <dbReference type="NCBI Taxonomy" id="265426"/>
    <lineage>
        <taxon>Bacteria</taxon>
        <taxon>Bacillati</taxon>
        <taxon>Bacillota</taxon>
        <taxon>Bacilli</taxon>
        <taxon>Bacillales</taxon>
        <taxon>Bacillaceae</taxon>
        <taxon>Pontibacillus</taxon>
    </lineage>
</organism>
<sequence length="90" mass="10303">MEVEDRKRPKKRWFVIPFIGGGIMLLIALIGVIHRITPQVGVWAPPDTSDLVEIIIYPLIVASFFITSGVLKMILYFKEIKRMEKDKACT</sequence>
<proteinExistence type="predicted"/>
<accession>A0ABY8V0T5</accession>
<reference evidence="2 3" key="1">
    <citation type="submission" date="2023-05" db="EMBL/GenBank/DDBJ databases">
        <title>Comparative genomics reveals the evidence of polycyclic aromatic hydrocarbons degradation in moderately halophilic genus Pontibacillus.</title>
        <authorList>
            <person name="Yang H."/>
            <person name="Qian Z."/>
        </authorList>
    </citation>
    <scope>NUCLEOTIDE SEQUENCE [LARGE SCALE GENOMIC DNA]</scope>
    <source>
        <strain evidence="3">HN14</strain>
    </source>
</reference>
<feature type="transmembrane region" description="Helical" evidence="1">
    <location>
        <begin position="12"/>
        <end position="34"/>
    </location>
</feature>